<evidence type="ECO:0000313" key="1">
    <source>
        <dbReference type="EMBL" id="WOX24752.1"/>
    </source>
</evidence>
<evidence type="ECO:0008006" key="3">
    <source>
        <dbReference type="Google" id="ProtNLM"/>
    </source>
</evidence>
<reference evidence="1 2" key="1">
    <citation type="submission" date="2023-10" db="EMBL/GenBank/DDBJ databases">
        <title>The genome sequence of Streptomyces sp. HUAS YS2.</title>
        <authorList>
            <person name="Mo P."/>
        </authorList>
    </citation>
    <scope>NUCLEOTIDE SEQUENCE [LARGE SCALE GENOMIC DNA]</scope>
    <source>
        <strain evidence="1 2">HUAS YS2</strain>
    </source>
</reference>
<dbReference type="Proteomes" id="UP001301731">
    <property type="component" value="Chromosome"/>
</dbReference>
<sequence length="628" mass="66249">MSTQELDPASPGPSSGPIDVEQAEAALVEHYPRLVRIAYLVLPAALGRNRRVLAAHALVQRSLPRRRTGGAAVPGPRRAEDAVDPGYAYVRGEVLRQALRRRARVPSPVPHIWGLRVFPRAGGTDELALDQRLSELTGAGRAAYVLRGLERQGDAEVRRVLAAAGVADPRAALAEADTVEGMHTLLESPEFDPCSLQARPTDLMRRRQHGRAALAATAAALVCGALLGLPGDGWGPGGAAAPAYARNPAAEAALDPGQLRRIAPAVWQSSARTDFSVWPERGALTGDRALLRRALAVWARPGRKVHTSATPGTPPGPPMGPPQLLYAGEVDGSRVVLFHDGLRAVRYAEPAEGTSGAALDFARTDGADAAGSAALVVSRTSANVRYLTAPWVRSAAVRDLLRPAKPVVPLTRDQDGVTSPVLSPAQAPGCSAWPVLQIRDERVERLLADLGELTPARLTWGAPGAEADVTGRAARAAWARTACLLPSVRSHGVRAVNSWQFAQQRLPAGGGRADWLCTRAETWRGTGARVLAQFQAPGARTGAVAATSEVSPACGSRDARVLAGVLWQARTGQWYVLAAGTREFTSLSTTGGVRAHEEGRFLAAEATRGARADLTGRLSSGLRMAALR</sequence>
<organism evidence="1 2">
    <name type="scientific">Streptomyces solicathayae</name>
    <dbReference type="NCBI Taxonomy" id="3081768"/>
    <lineage>
        <taxon>Bacteria</taxon>
        <taxon>Bacillati</taxon>
        <taxon>Actinomycetota</taxon>
        <taxon>Actinomycetes</taxon>
        <taxon>Kitasatosporales</taxon>
        <taxon>Streptomycetaceae</taxon>
        <taxon>Streptomyces</taxon>
    </lineage>
</organism>
<dbReference type="RefSeq" id="WP_318107198.1">
    <property type="nucleotide sequence ID" value="NZ_CP137573.1"/>
</dbReference>
<name>A0ABZ0LZF1_9ACTN</name>
<accession>A0ABZ0LZF1</accession>
<protein>
    <recommendedName>
        <fullName evidence="3">DNA-directed RNA polymerase specialized sigma24 family protein</fullName>
    </recommendedName>
</protein>
<dbReference type="EMBL" id="CP137573">
    <property type="protein sequence ID" value="WOX24752.1"/>
    <property type="molecule type" value="Genomic_DNA"/>
</dbReference>
<evidence type="ECO:0000313" key="2">
    <source>
        <dbReference type="Proteomes" id="UP001301731"/>
    </source>
</evidence>
<proteinExistence type="predicted"/>
<gene>
    <name evidence="1" type="ORF">R2D22_26585</name>
</gene>
<keyword evidence="2" id="KW-1185">Reference proteome</keyword>